<keyword evidence="1" id="KW-0479">Metal-binding</keyword>
<feature type="region of interest" description="UBR4 E3 catalytic module" evidence="1">
    <location>
        <begin position="207"/>
        <end position="797"/>
    </location>
</feature>
<evidence type="ECO:0000256" key="1">
    <source>
        <dbReference type="PROSITE-ProRule" id="PRU01388"/>
    </source>
</evidence>
<feature type="domain" description="E3 ubiquitin ligase UBR4 C-terminal" evidence="3">
    <location>
        <begin position="548"/>
        <end position="772"/>
    </location>
</feature>
<name>A0A183SYR5_SCHSO</name>
<protein>
    <submittedName>
        <fullName evidence="4">HECT domain-containing protein</fullName>
    </submittedName>
</protein>
<organism evidence="4">
    <name type="scientific">Schistocephalus solidus</name>
    <name type="common">Tapeworm</name>
    <dbReference type="NCBI Taxonomy" id="70667"/>
    <lineage>
        <taxon>Eukaryota</taxon>
        <taxon>Metazoa</taxon>
        <taxon>Spiralia</taxon>
        <taxon>Lophotrochozoa</taxon>
        <taxon>Platyhelminthes</taxon>
        <taxon>Cestoda</taxon>
        <taxon>Eucestoda</taxon>
        <taxon>Diphyllobothriidea</taxon>
        <taxon>Diphyllobothriidae</taxon>
        <taxon>Schistocephalus</taxon>
    </lineage>
</organism>
<dbReference type="WBParaSite" id="SSLN_0000971801-mRNA-1">
    <property type="protein sequence ID" value="SSLN_0000971801-mRNA-1"/>
    <property type="gene ID" value="SSLN_0000971801"/>
</dbReference>
<evidence type="ECO:0000259" key="3">
    <source>
        <dbReference type="Pfam" id="PF13764"/>
    </source>
</evidence>
<accession>A0A183SYR5</accession>
<dbReference type="InterPro" id="IPR025704">
    <property type="entry name" value="E3_Ub_ligase_UBR4_C"/>
</dbReference>
<dbReference type="PANTHER" id="PTHR21725:SF1">
    <property type="entry name" value="E3 UBIQUITIN-PROTEIN LIGASE UBR4"/>
    <property type="match status" value="1"/>
</dbReference>
<evidence type="ECO:0000256" key="2">
    <source>
        <dbReference type="SAM" id="Phobius"/>
    </source>
</evidence>
<keyword evidence="1" id="KW-0862">Zinc</keyword>
<proteinExistence type="inferred from homology"/>
<sequence length="816" mass="89345">LLGVLLTCLRVIRLPPEHADLHEKVTGRLVRVLTNLLQLASSDPAAVASAASAASGLVSRLLTCITEQPDLPVVRTGVARLPGLLAFGDEAAMAAIVDFLRPHVLTLLSPSSPDGRQPAADAIMDCCCSLVVSVPNETPSGRRLRSRLVTDLGLLKSCVDFLWNTMPESVLEQSEESALDKTKTILPPSFSSSSTKEPTMVVFLNEVALPPVLKLMRGCVWSCQPGDPTPPPFPSAPQSRTSRQLLAFLHKLETSKSVGQVGLLAEDLLDEWVGTATAKTSSTPSAAVSAEELDKMPSLSIASVIQEIKDLRQQTVQRNRRLAKEVRQRQLRSLNMKVNEKGQVSFPSVPSWLFYKALIKLISAYMTLENSEGLEALFLLVSFSPTQLAMLAPTHVAKMTAEVVEETGLLCAICHEGPRAAPKEPLGIYVFVRRCLLEEGLARPDIGKPAPTLPSSAYSPEGYTTVSSFVLVHFSCHLNAIKGSNVGEWTVAARHNRDARCNCLMPVMGRVPKATPPTTPAAPESASEKIVSVTKSPKSLADLRRTLDSTFATYMAKFSSHITHMVSFTLSTRLVLHDIKLLLLRFAHGRSFHGETGGGARESNLNLLPYMMQVSLLPSLSWCSSSASCWDPVGPLYSIVAALHLLSPRQWRERRVRLLRHLMALAHARATMLPESAETSSLPPPSFIVIKPYLLFFGLVNSLYEYFFKDIILPSVTDAQTSDESESWRSALSEYIRASDEELLNATPKLLSFFESDLSPAESISEFLDIIGICPIFNFFTFFFFSVGLIYTVIAKSLAAKIPAFSCSMVVFFWIF</sequence>
<keyword evidence="1" id="KW-0863">Zinc-finger</keyword>
<feature type="transmembrane region" description="Helical" evidence="2">
    <location>
        <begin position="798"/>
        <end position="815"/>
    </location>
</feature>
<feature type="domain" description="E3 ubiquitin ligase UBR4 C-terminal" evidence="3">
    <location>
        <begin position="58"/>
        <end position="346"/>
    </location>
</feature>
<dbReference type="AlphaFoldDB" id="A0A183SYR5"/>
<keyword evidence="2" id="KW-0812">Transmembrane</keyword>
<dbReference type="Pfam" id="PF13764">
    <property type="entry name" value="E3_UbLigase_R4"/>
    <property type="match status" value="3"/>
</dbReference>
<keyword evidence="2" id="KW-1133">Transmembrane helix</keyword>
<dbReference type="PANTHER" id="PTHR21725">
    <property type="entry name" value="E3 UBIQUITIN-PROTEIN LIGASE UBR4"/>
    <property type="match status" value="1"/>
</dbReference>
<comment type="similarity">
    <text evidence="1">Belongs to the UBR4 family.</text>
</comment>
<dbReference type="InterPro" id="IPR045189">
    <property type="entry name" value="UBR4-like"/>
</dbReference>
<feature type="transmembrane region" description="Helical" evidence="2">
    <location>
        <begin position="770"/>
        <end position="791"/>
    </location>
</feature>
<feature type="domain" description="E3 ubiquitin ligase UBR4 C-terminal" evidence="3">
    <location>
        <begin position="392"/>
        <end position="510"/>
    </location>
</feature>
<dbReference type="PROSITE" id="PS52043">
    <property type="entry name" value="UBR4_E3"/>
    <property type="match status" value="1"/>
</dbReference>
<evidence type="ECO:0000313" key="4">
    <source>
        <dbReference type="WBParaSite" id="SSLN_0000971801-mRNA-1"/>
    </source>
</evidence>
<dbReference type="GO" id="GO:0008270">
    <property type="term" value="F:zinc ion binding"/>
    <property type="evidence" value="ECO:0007669"/>
    <property type="project" value="UniProtKB-KW"/>
</dbReference>
<keyword evidence="2" id="KW-0472">Membrane</keyword>
<dbReference type="SUPFAM" id="SSF48371">
    <property type="entry name" value="ARM repeat"/>
    <property type="match status" value="1"/>
</dbReference>
<reference evidence="4" key="1">
    <citation type="submission" date="2016-06" db="UniProtKB">
        <authorList>
            <consortium name="WormBaseParasite"/>
        </authorList>
    </citation>
    <scope>IDENTIFICATION</scope>
</reference>
<dbReference type="InterPro" id="IPR016024">
    <property type="entry name" value="ARM-type_fold"/>
</dbReference>